<accession>A0AAE8SRC9</accession>
<name>A0AAE8SRC9_9PEZI</name>
<feature type="compositionally biased region" description="Polar residues" evidence="1">
    <location>
        <begin position="291"/>
        <end position="301"/>
    </location>
</feature>
<keyword evidence="4" id="KW-1185">Reference proteome</keyword>
<evidence type="ECO:0000313" key="3">
    <source>
        <dbReference type="EMBL" id="SPN97560.1"/>
    </source>
</evidence>
<dbReference type="PRINTS" id="PR01217">
    <property type="entry name" value="PRICHEXTENSN"/>
</dbReference>
<feature type="region of interest" description="Disordered" evidence="1">
    <location>
        <begin position="480"/>
        <end position="517"/>
    </location>
</feature>
<feature type="domain" description="DUF7053" evidence="2">
    <location>
        <begin position="3"/>
        <end position="166"/>
    </location>
</feature>
<proteinExistence type="predicted"/>
<dbReference type="Pfam" id="PF23155">
    <property type="entry name" value="DUF7053"/>
    <property type="match status" value="1"/>
</dbReference>
<dbReference type="Proteomes" id="UP001187682">
    <property type="component" value="Unassembled WGS sequence"/>
</dbReference>
<feature type="compositionally biased region" description="Polar residues" evidence="1">
    <location>
        <begin position="495"/>
        <end position="517"/>
    </location>
</feature>
<feature type="compositionally biased region" description="Pro residues" evidence="1">
    <location>
        <begin position="204"/>
        <end position="216"/>
    </location>
</feature>
<reference evidence="3" key="1">
    <citation type="submission" date="2018-03" db="EMBL/GenBank/DDBJ databases">
        <authorList>
            <person name="Guldener U."/>
        </authorList>
    </citation>
    <scope>NUCLEOTIDE SEQUENCE</scope>
</reference>
<comment type="caution">
    <text evidence="3">The sequence shown here is derived from an EMBL/GenBank/DDBJ whole genome shotgun (WGS) entry which is preliminary data.</text>
</comment>
<dbReference type="PANTHER" id="PTHR38117">
    <property type="entry name" value="NACHT AND WD40 DOMAIN PROTEIN"/>
    <property type="match status" value="1"/>
</dbReference>
<feature type="region of interest" description="Disordered" evidence="1">
    <location>
        <begin position="167"/>
        <end position="456"/>
    </location>
</feature>
<evidence type="ECO:0000256" key="1">
    <source>
        <dbReference type="SAM" id="MobiDB-lite"/>
    </source>
</evidence>
<dbReference type="PANTHER" id="PTHR38117:SF2">
    <property type="entry name" value="NACHT AND WD40 DOMAIN PROTEIN"/>
    <property type="match status" value="1"/>
</dbReference>
<dbReference type="AlphaFoldDB" id="A0AAE8SRC9"/>
<sequence>MPERTSFTTITPLPPQITRQTAIAHLHDHLSMIDLNPLVQSRRHLPSPPPHADPSDLHCSWYSVTDHPVPGLPATRPYTAAYRNLPRGLETHAYGPLGLDIRETWTVGGSLPGEPFVAADPDPALQVPRQGLYVREDVEIISNGPVPGYIRKLGRKSHAALVDRMAPGAGAEASRTHAPASSVQAPRGTSPPCTAPPFFLRAPRGPPSRGPSPHPTAPSFFQAPRGPPPPSSAPPFLQAPRGPPPPVPASPSAVPPFLQAPRAPGPLRVIRPQSHLPAPHAPPPLKPSRPQSFQPASSTPTGAYPAPLRLPGRHPPEREDTMSSLYSPTPDDPSSLPPWARDAAAPAPARRPQSEPQRKVSVVTKYPDAHKQDYSDIAAMNPFDSPVELSPASSFDSFLSDLTSGDLLSDFPPTLASDSDSPWPESPGEMPPRHPRFSFDSGSGSGSGSEHGLSIGIPGEEMEEKYAVLEARLPVLVDRRSSRRSALETTAKFKPSSNRGSLAMTATLNGPSSYELY</sequence>
<organism evidence="3 4">
    <name type="scientific">Cephalotrichum gorgonifer</name>
    <dbReference type="NCBI Taxonomy" id="2041049"/>
    <lineage>
        <taxon>Eukaryota</taxon>
        <taxon>Fungi</taxon>
        <taxon>Dikarya</taxon>
        <taxon>Ascomycota</taxon>
        <taxon>Pezizomycotina</taxon>
        <taxon>Sordariomycetes</taxon>
        <taxon>Hypocreomycetidae</taxon>
        <taxon>Microascales</taxon>
        <taxon>Microascaceae</taxon>
        <taxon>Cephalotrichum</taxon>
    </lineage>
</organism>
<dbReference type="InterPro" id="IPR055481">
    <property type="entry name" value="DUF7053"/>
</dbReference>
<gene>
    <name evidence="3" type="ORF">DNG_01071</name>
</gene>
<feature type="compositionally biased region" description="Low complexity" evidence="1">
    <location>
        <begin position="323"/>
        <end position="351"/>
    </location>
</feature>
<evidence type="ECO:0000313" key="4">
    <source>
        <dbReference type="Proteomes" id="UP001187682"/>
    </source>
</evidence>
<dbReference type="EMBL" id="ONZQ02000001">
    <property type="protein sequence ID" value="SPN97560.1"/>
    <property type="molecule type" value="Genomic_DNA"/>
</dbReference>
<feature type="compositionally biased region" description="Low complexity" evidence="1">
    <location>
        <begin position="393"/>
        <end position="411"/>
    </location>
</feature>
<protein>
    <recommendedName>
        <fullName evidence="2">DUF7053 domain-containing protein</fullName>
    </recommendedName>
</protein>
<evidence type="ECO:0000259" key="2">
    <source>
        <dbReference type="Pfam" id="PF23155"/>
    </source>
</evidence>